<keyword evidence="7" id="KW-1185">Reference proteome</keyword>
<evidence type="ECO:0000256" key="5">
    <source>
        <dbReference type="HAMAP-Rule" id="MF_00189"/>
    </source>
</evidence>
<comment type="caution">
    <text evidence="6">The sequence shown here is derived from an EMBL/GenBank/DDBJ whole genome shotgun (WGS) entry which is preliminary data.</text>
</comment>
<reference evidence="6 7" key="1">
    <citation type="submission" date="2017-10" db="EMBL/GenBank/DDBJ databases">
        <title>Massilia psychrophilum sp. nov., a novel purple-pigmented bacterium isolated from Tianshan glacier, Xinjiang Municipality, China.</title>
        <authorList>
            <person name="Wang H."/>
        </authorList>
    </citation>
    <scope>NUCLEOTIDE SEQUENCE [LARGE SCALE GENOMIC DNA]</scope>
    <source>
        <strain evidence="6 7">JCM 30074</strain>
    </source>
</reference>
<evidence type="ECO:0000256" key="1">
    <source>
        <dbReference type="ARBA" id="ARBA00022475"/>
    </source>
</evidence>
<name>A0A2G8TG86_9BURK</name>
<protein>
    <recommendedName>
        <fullName evidence="5">Inner membrane-spanning protein YciB</fullName>
    </recommendedName>
</protein>
<dbReference type="NCBIfam" id="NF001325">
    <property type="entry name" value="PRK00259.1-3"/>
    <property type="match status" value="1"/>
</dbReference>
<comment type="subcellular location">
    <subcellularLocation>
        <location evidence="5">Cell inner membrane</location>
        <topology evidence="5">Multi-pass membrane protein</topology>
    </subcellularLocation>
</comment>
<accession>A0A2G8TG86</accession>
<sequence length="210" mass="23382">MKFLFDLFPVILFFAVFKWGEANQASAHALVAQYLSGLIAGGAVLATQAPIILATVVGIIATVLQIGYLLARGRKVDGMLWMSLGVIVVMGGATIYFHDDNFIKWKPTILYWAFAAALLVTQLFMGKNLMRKLMEENIKLPDLVWNKLGLAWAAFFFAMGVLNLFVAFVVYKDNTSAWVSFKLFGFTALFFVFILGQGVLLSKYIEEEKA</sequence>
<organism evidence="6 7">
    <name type="scientific">Massilia eurypsychrophila</name>
    <dbReference type="NCBI Taxonomy" id="1485217"/>
    <lineage>
        <taxon>Bacteria</taxon>
        <taxon>Pseudomonadati</taxon>
        <taxon>Pseudomonadota</taxon>
        <taxon>Betaproteobacteria</taxon>
        <taxon>Burkholderiales</taxon>
        <taxon>Oxalobacteraceae</taxon>
        <taxon>Telluria group</taxon>
        <taxon>Massilia</taxon>
    </lineage>
</organism>
<feature type="transmembrane region" description="Helical" evidence="5">
    <location>
        <begin position="150"/>
        <end position="171"/>
    </location>
</feature>
<evidence type="ECO:0000256" key="3">
    <source>
        <dbReference type="ARBA" id="ARBA00022989"/>
    </source>
</evidence>
<dbReference type="InterPro" id="IPR006008">
    <property type="entry name" value="YciB"/>
</dbReference>
<comment type="function">
    <text evidence="5">Plays a role in cell envelope biogenesis, maintenance of cell envelope integrity and membrane homeostasis.</text>
</comment>
<dbReference type="OrthoDB" id="9788219at2"/>
<evidence type="ECO:0000313" key="7">
    <source>
        <dbReference type="Proteomes" id="UP000230390"/>
    </source>
</evidence>
<feature type="transmembrane region" description="Helical" evidence="5">
    <location>
        <begin position="109"/>
        <end position="129"/>
    </location>
</feature>
<dbReference type="Proteomes" id="UP000230390">
    <property type="component" value="Unassembled WGS sequence"/>
</dbReference>
<keyword evidence="5" id="KW-0997">Cell inner membrane</keyword>
<keyword evidence="2 5" id="KW-0812">Transmembrane</keyword>
<keyword evidence="3 5" id="KW-1133">Transmembrane helix</keyword>
<dbReference type="RefSeq" id="WP_099788558.1">
    <property type="nucleotide sequence ID" value="NZ_JBHLYV010000032.1"/>
</dbReference>
<dbReference type="AlphaFoldDB" id="A0A2G8TG86"/>
<feature type="transmembrane region" description="Helical" evidence="5">
    <location>
        <begin position="183"/>
        <end position="201"/>
    </location>
</feature>
<gene>
    <name evidence="5" type="primary">yciB</name>
    <name evidence="6" type="ORF">CR105_11360</name>
</gene>
<dbReference type="Pfam" id="PF04279">
    <property type="entry name" value="IspA"/>
    <property type="match status" value="1"/>
</dbReference>
<dbReference type="EMBL" id="PDOC01000005">
    <property type="protein sequence ID" value="PIL45055.1"/>
    <property type="molecule type" value="Genomic_DNA"/>
</dbReference>
<proteinExistence type="inferred from homology"/>
<evidence type="ECO:0000256" key="4">
    <source>
        <dbReference type="ARBA" id="ARBA00023136"/>
    </source>
</evidence>
<feature type="transmembrane region" description="Helical" evidence="5">
    <location>
        <begin position="51"/>
        <end position="71"/>
    </location>
</feature>
<keyword evidence="4 5" id="KW-0472">Membrane</keyword>
<dbReference type="HAMAP" id="MF_00189">
    <property type="entry name" value="YciB"/>
    <property type="match status" value="1"/>
</dbReference>
<feature type="transmembrane region" description="Helical" evidence="5">
    <location>
        <begin position="78"/>
        <end position="97"/>
    </location>
</feature>
<keyword evidence="1 5" id="KW-1003">Cell membrane</keyword>
<dbReference type="PANTHER" id="PTHR36917:SF1">
    <property type="entry name" value="INNER MEMBRANE-SPANNING PROTEIN YCIB"/>
    <property type="match status" value="1"/>
</dbReference>
<dbReference type="PANTHER" id="PTHR36917">
    <property type="entry name" value="INTRACELLULAR SEPTATION PROTEIN A-RELATED"/>
    <property type="match status" value="1"/>
</dbReference>
<comment type="similarity">
    <text evidence="5">Belongs to the YciB family.</text>
</comment>
<evidence type="ECO:0000256" key="2">
    <source>
        <dbReference type="ARBA" id="ARBA00022692"/>
    </source>
</evidence>
<dbReference type="GO" id="GO:0005886">
    <property type="term" value="C:plasma membrane"/>
    <property type="evidence" value="ECO:0007669"/>
    <property type="project" value="UniProtKB-SubCell"/>
</dbReference>
<evidence type="ECO:0000313" key="6">
    <source>
        <dbReference type="EMBL" id="PIL45055.1"/>
    </source>
</evidence>